<dbReference type="EMBL" id="VCKX01000189">
    <property type="protein sequence ID" value="TMR26722.1"/>
    <property type="molecule type" value="Genomic_DNA"/>
</dbReference>
<sequence>MLRVRPWADLGGWGLRIGLRRRHGLITAGGPALAVTLRSGRTFVVTVPDPETAASLINGMKKRETESCTPPLHATVNRHEQH</sequence>
<accession>A0A5S4G1J6</accession>
<name>A0A5S4G1J6_9ACTN</name>
<gene>
    <name evidence="2" type="ORF">ETD85_41610</name>
</gene>
<evidence type="ECO:0000256" key="1">
    <source>
        <dbReference type="SAM" id="MobiDB-lite"/>
    </source>
</evidence>
<organism evidence="2 3">
    <name type="scientific">Nonomuraea zeae</name>
    <dbReference type="NCBI Taxonomy" id="1642303"/>
    <lineage>
        <taxon>Bacteria</taxon>
        <taxon>Bacillati</taxon>
        <taxon>Actinomycetota</taxon>
        <taxon>Actinomycetes</taxon>
        <taxon>Streptosporangiales</taxon>
        <taxon>Streptosporangiaceae</taxon>
        <taxon>Nonomuraea</taxon>
    </lineage>
</organism>
<dbReference type="RefSeq" id="WP_138695340.1">
    <property type="nucleotide sequence ID" value="NZ_JBHSAZ010000113.1"/>
</dbReference>
<dbReference type="OrthoDB" id="3178004at2"/>
<dbReference type="AlphaFoldDB" id="A0A5S4G1J6"/>
<protein>
    <submittedName>
        <fullName evidence="2">Uncharacterized protein</fullName>
    </submittedName>
</protein>
<reference evidence="2 3" key="1">
    <citation type="submission" date="2019-05" db="EMBL/GenBank/DDBJ databases">
        <title>Draft genome sequence of Nonomuraea zeae DSM 100528.</title>
        <authorList>
            <person name="Saricaoglu S."/>
            <person name="Isik K."/>
        </authorList>
    </citation>
    <scope>NUCLEOTIDE SEQUENCE [LARGE SCALE GENOMIC DNA]</scope>
    <source>
        <strain evidence="2 3">DSM 100528</strain>
    </source>
</reference>
<comment type="caution">
    <text evidence="2">The sequence shown here is derived from an EMBL/GenBank/DDBJ whole genome shotgun (WGS) entry which is preliminary data.</text>
</comment>
<feature type="region of interest" description="Disordered" evidence="1">
    <location>
        <begin position="62"/>
        <end position="82"/>
    </location>
</feature>
<dbReference type="Proteomes" id="UP000306628">
    <property type="component" value="Unassembled WGS sequence"/>
</dbReference>
<proteinExistence type="predicted"/>
<evidence type="ECO:0000313" key="3">
    <source>
        <dbReference type="Proteomes" id="UP000306628"/>
    </source>
</evidence>
<keyword evidence="3" id="KW-1185">Reference proteome</keyword>
<evidence type="ECO:0000313" key="2">
    <source>
        <dbReference type="EMBL" id="TMR26722.1"/>
    </source>
</evidence>